<protein>
    <submittedName>
        <fullName evidence="3">FecR family protein</fullName>
    </submittedName>
</protein>
<dbReference type="AlphaFoldDB" id="A0A318E9S3"/>
<dbReference type="RefSeq" id="WP_170124039.1">
    <property type="nucleotide sequence ID" value="NZ_CAKZQT010000008.1"/>
</dbReference>
<evidence type="ECO:0000313" key="4">
    <source>
        <dbReference type="Proteomes" id="UP000248330"/>
    </source>
</evidence>
<feature type="chain" id="PRO_5016277945" evidence="1">
    <location>
        <begin position="24"/>
        <end position="275"/>
    </location>
</feature>
<comment type="caution">
    <text evidence="3">The sequence shown here is derived from an EMBL/GenBank/DDBJ whole genome shotgun (WGS) entry which is preliminary data.</text>
</comment>
<feature type="signal peptide" evidence="1">
    <location>
        <begin position="1"/>
        <end position="23"/>
    </location>
</feature>
<dbReference type="EMBL" id="QICN01000008">
    <property type="protein sequence ID" value="PXV66129.1"/>
    <property type="molecule type" value="Genomic_DNA"/>
</dbReference>
<keyword evidence="4" id="KW-1185">Reference proteome</keyword>
<sequence length="275" mass="28185">MGPILRRAMTLALLVAGLARAEAATVPAGEVALVTGQAQASNQATLDLRALEKGDPVYSGDIVSAGPNTYVNLKFTDGSFVLIRPNTRFEIEAYRAPDEPAAADAPSATTAPAANGEAIAATPAPAGRGQAFFRLLKGGFRAVTGLIGRSDPAEYRISTPVATIGIRGTDYLAIICDAACASDPVILASLLPGCPENTATLCDMPLPEGLSALGGIVVGVISGRVVTANIDGREVEVGPGQFLLTLTDGTQILLPQPPGFLKLNPIPDPTELCDA</sequence>
<dbReference type="PANTHER" id="PTHR38731">
    <property type="entry name" value="LIPL45-RELATED LIPOPROTEIN-RELATED"/>
    <property type="match status" value="1"/>
</dbReference>
<keyword evidence="1" id="KW-0732">Signal</keyword>
<dbReference type="Proteomes" id="UP000248330">
    <property type="component" value="Unassembled WGS sequence"/>
</dbReference>
<name>A0A318E9S3_9GAMM</name>
<dbReference type="PANTHER" id="PTHR38731:SF3">
    <property type="entry name" value="BLL6125 PROTEIN"/>
    <property type="match status" value="1"/>
</dbReference>
<dbReference type="Pfam" id="PF04773">
    <property type="entry name" value="FecR"/>
    <property type="match status" value="1"/>
</dbReference>
<evidence type="ECO:0000256" key="1">
    <source>
        <dbReference type="SAM" id="SignalP"/>
    </source>
</evidence>
<evidence type="ECO:0000259" key="2">
    <source>
        <dbReference type="Pfam" id="PF04773"/>
    </source>
</evidence>
<evidence type="ECO:0000313" key="3">
    <source>
        <dbReference type="EMBL" id="PXV66129.1"/>
    </source>
</evidence>
<proteinExistence type="predicted"/>
<gene>
    <name evidence="3" type="ORF">C8D93_108101</name>
</gene>
<dbReference type="InterPro" id="IPR006860">
    <property type="entry name" value="FecR"/>
</dbReference>
<feature type="domain" description="FecR protein" evidence="2">
    <location>
        <begin position="63"/>
        <end position="173"/>
    </location>
</feature>
<organism evidence="3 4">
    <name type="scientific">Sinimarinibacterium flocculans</name>
    <dbReference type="NCBI Taxonomy" id="985250"/>
    <lineage>
        <taxon>Bacteria</taxon>
        <taxon>Pseudomonadati</taxon>
        <taxon>Pseudomonadota</taxon>
        <taxon>Gammaproteobacteria</taxon>
        <taxon>Nevskiales</taxon>
        <taxon>Nevskiaceae</taxon>
        <taxon>Sinimarinibacterium</taxon>
    </lineage>
</organism>
<accession>A0A318E9S3</accession>
<reference evidence="3 4" key="1">
    <citation type="submission" date="2018-04" db="EMBL/GenBank/DDBJ databases">
        <title>Genomic Encyclopedia of Type Strains, Phase IV (KMG-IV): sequencing the most valuable type-strain genomes for metagenomic binning, comparative biology and taxonomic classification.</title>
        <authorList>
            <person name="Goeker M."/>
        </authorList>
    </citation>
    <scope>NUCLEOTIDE SEQUENCE [LARGE SCALE GENOMIC DNA]</scope>
    <source>
        <strain evidence="3 4">DSM 104150</strain>
    </source>
</reference>